<protein>
    <submittedName>
        <fullName evidence="6">ABC transporter substrate-binding protein</fullName>
    </submittedName>
</protein>
<name>A0ABW1ZVR4_9GAMM</name>
<evidence type="ECO:0000313" key="7">
    <source>
        <dbReference type="Proteomes" id="UP001596422"/>
    </source>
</evidence>
<evidence type="ECO:0000313" key="6">
    <source>
        <dbReference type="EMBL" id="MFC6669267.1"/>
    </source>
</evidence>
<dbReference type="Gene3D" id="3.40.190.10">
    <property type="entry name" value="Periplasmic binding protein-like II"/>
    <property type="match status" value="2"/>
</dbReference>
<dbReference type="Pfam" id="PF09084">
    <property type="entry name" value="NMT1"/>
    <property type="match status" value="1"/>
</dbReference>
<organism evidence="6 7">
    <name type="scientific">Marinobacterium aestuariivivens</name>
    <dbReference type="NCBI Taxonomy" id="1698799"/>
    <lineage>
        <taxon>Bacteria</taxon>
        <taxon>Pseudomonadati</taxon>
        <taxon>Pseudomonadota</taxon>
        <taxon>Gammaproteobacteria</taxon>
        <taxon>Oceanospirillales</taxon>
        <taxon>Oceanospirillaceae</taxon>
        <taxon>Marinobacterium</taxon>
    </lineage>
</organism>
<dbReference type="RefSeq" id="WP_379907840.1">
    <property type="nucleotide sequence ID" value="NZ_JBHSWE010000001.1"/>
</dbReference>
<evidence type="ECO:0000256" key="4">
    <source>
        <dbReference type="SAM" id="SignalP"/>
    </source>
</evidence>
<sequence>MSFRSIFAGLLLVPLALLAQTEAQAQEKVRIGVAVSWPGYAFYELARVKNLAPDYALDITIYEDPLTGHNQLAAGNIDIFVSTLDYAPVAIEYGLPIVSVAYSNPSYGVDQVVLAPGVSADTIRGRKVAAPEAFIGQIMVGYWLEQNGVRPEEVDWVNLNADSGVGPMISGDLAAAYMYEPYTSRLTGALEGTRIVADTAQEDFRKLGLFGDAIFMNVDFIKKRRQAALDMLKARWDAVRYWHDNTADVNALWADYLQWPVEDIEAVTGTNGKYFLGGIYMFDFDEAAQFCGAIPGEPPFGRNGGFADAVATTNDWWVKLGVLKERHDPARGFDCSLIAELAEGGYRQSLQARP</sequence>
<feature type="signal peptide" evidence="4">
    <location>
        <begin position="1"/>
        <end position="25"/>
    </location>
</feature>
<reference evidence="7" key="1">
    <citation type="journal article" date="2019" name="Int. J. Syst. Evol. Microbiol.">
        <title>The Global Catalogue of Microorganisms (GCM) 10K type strain sequencing project: providing services to taxonomists for standard genome sequencing and annotation.</title>
        <authorList>
            <consortium name="The Broad Institute Genomics Platform"/>
            <consortium name="The Broad Institute Genome Sequencing Center for Infectious Disease"/>
            <person name="Wu L."/>
            <person name="Ma J."/>
        </authorList>
    </citation>
    <scope>NUCLEOTIDE SEQUENCE [LARGE SCALE GENOMIC DNA]</scope>
    <source>
        <strain evidence="7">NBRC 111756</strain>
    </source>
</reference>
<comment type="similarity">
    <text evidence="2">Belongs to the bacterial solute-binding protein SsuA/TauA family.</text>
</comment>
<feature type="chain" id="PRO_5045810911" evidence="4">
    <location>
        <begin position="26"/>
        <end position="354"/>
    </location>
</feature>
<evidence type="ECO:0000256" key="2">
    <source>
        <dbReference type="ARBA" id="ARBA00010742"/>
    </source>
</evidence>
<dbReference type="InterPro" id="IPR015168">
    <property type="entry name" value="SsuA/THI5"/>
</dbReference>
<evidence type="ECO:0000256" key="3">
    <source>
        <dbReference type="ARBA" id="ARBA00022729"/>
    </source>
</evidence>
<dbReference type="EMBL" id="JBHSWE010000001">
    <property type="protein sequence ID" value="MFC6669267.1"/>
    <property type="molecule type" value="Genomic_DNA"/>
</dbReference>
<gene>
    <name evidence="6" type="ORF">ACFQDL_03500</name>
</gene>
<feature type="domain" description="SsuA/THI5-like" evidence="5">
    <location>
        <begin position="57"/>
        <end position="244"/>
    </location>
</feature>
<evidence type="ECO:0000256" key="1">
    <source>
        <dbReference type="ARBA" id="ARBA00004418"/>
    </source>
</evidence>
<dbReference type="PANTHER" id="PTHR30024">
    <property type="entry name" value="ALIPHATIC SULFONATES-BINDING PROTEIN-RELATED"/>
    <property type="match status" value="1"/>
</dbReference>
<dbReference type="Proteomes" id="UP001596422">
    <property type="component" value="Unassembled WGS sequence"/>
</dbReference>
<comment type="subcellular location">
    <subcellularLocation>
        <location evidence="1">Periplasm</location>
    </subcellularLocation>
</comment>
<proteinExistence type="inferred from homology"/>
<dbReference type="SUPFAM" id="SSF53850">
    <property type="entry name" value="Periplasmic binding protein-like II"/>
    <property type="match status" value="1"/>
</dbReference>
<keyword evidence="3 4" id="KW-0732">Signal</keyword>
<comment type="caution">
    <text evidence="6">The sequence shown here is derived from an EMBL/GenBank/DDBJ whole genome shotgun (WGS) entry which is preliminary data.</text>
</comment>
<evidence type="ECO:0000259" key="5">
    <source>
        <dbReference type="Pfam" id="PF09084"/>
    </source>
</evidence>
<keyword evidence="7" id="KW-1185">Reference proteome</keyword>
<dbReference type="PANTHER" id="PTHR30024:SF47">
    <property type="entry name" value="TAURINE-BINDING PERIPLASMIC PROTEIN"/>
    <property type="match status" value="1"/>
</dbReference>
<accession>A0ABW1ZVR4</accession>